<accession>A0A2D3I5M2</accession>
<organism evidence="2">
    <name type="scientific">White spot syndrome virus</name>
    <dbReference type="NCBI Taxonomy" id="342409"/>
    <lineage>
        <taxon>Viruses</taxon>
        <taxon>Viruses incertae sedis</taxon>
        <taxon>Naldaviricetes</taxon>
        <taxon>Nimaviridae</taxon>
        <taxon>Whispovirus</taxon>
    </lineage>
</organism>
<feature type="transmembrane region" description="Helical" evidence="1">
    <location>
        <begin position="26"/>
        <end position="45"/>
    </location>
</feature>
<proteinExistence type="predicted"/>
<evidence type="ECO:0000256" key="1">
    <source>
        <dbReference type="SAM" id="Phobius"/>
    </source>
</evidence>
<keyword evidence="1" id="KW-0812">Transmembrane</keyword>
<reference evidence="2" key="1">
    <citation type="journal article" date="2018" name="Aquaculture">
        <title>Complete genome sequence of a white spot syndrome virus associated with a disease incursion in Australia.</title>
        <authorList>
            <person name="Oakey J."/>
            <person name="Smith C.S."/>
        </authorList>
    </citation>
    <scope>NUCLEOTIDE SEQUENCE [LARGE SCALE GENOMIC DNA]</scope>
    <source>
        <strain evidence="2">WSSV-AU</strain>
    </source>
</reference>
<keyword evidence="1" id="KW-0472">Membrane</keyword>
<keyword evidence="1" id="KW-1133">Transmembrane helix</keyword>
<feature type="transmembrane region" description="Helical" evidence="1">
    <location>
        <begin position="6"/>
        <end position="21"/>
    </location>
</feature>
<sequence length="97" mass="11382">MAHFLTISFISILFLCFFIISDEEEVLIDVLKTIFFPFIVFPFLLTIHPPFLLLLLPLLLLLMMSVPAIFNDSKKQGGNTCNKMHYNVTFFYFNKRQ</sequence>
<dbReference type="EMBL" id="MF768985">
    <property type="protein sequence ID" value="ATU83675.1"/>
    <property type="molecule type" value="Genomic_DNA"/>
</dbReference>
<evidence type="ECO:0000313" key="2">
    <source>
        <dbReference type="EMBL" id="ATU83675.1"/>
    </source>
</evidence>
<protein>
    <submittedName>
        <fullName evidence="2">ORF144</fullName>
    </submittedName>
</protein>
<name>A0A2D3I5M2_9VIRU</name>
<dbReference type="Proteomes" id="UP000267516">
    <property type="component" value="Segment"/>
</dbReference>